<dbReference type="Proteomes" id="UP000621307">
    <property type="component" value="Unassembled WGS sequence"/>
</dbReference>
<dbReference type="EMBL" id="JACJQL010000114">
    <property type="protein sequence ID" value="MBD2255668.1"/>
    <property type="molecule type" value="Genomic_DNA"/>
</dbReference>
<keyword evidence="2" id="KW-1185">Reference proteome</keyword>
<evidence type="ECO:0000313" key="1">
    <source>
        <dbReference type="EMBL" id="MBD2255668.1"/>
    </source>
</evidence>
<sequence length="59" mass="7042">MTENSSFGIDFYLLTILTRYDRATGLRHRTYLKALSIKLSSQVRKFIAYFFLTCYQNHQ</sequence>
<protein>
    <submittedName>
        <fullName evidence="1">Uncharacterized protein</fullName>
    </submittedName>
</protein>
<proteinExistence type="predicted"/>
<gene>
    <name evidence="1" type="ORF">H6G14_31235</name>
</gene>
<dbReference type="RefSeq" id="WP_190572718.1">
    <property type="nucleotide sequence ID" value="NZ_JACJQL010000114.1"/>
</dbReference>
<reference evidence="1 2" key="1">
    <citation type="journal article" date="2020" name="ISME J.">
        <title>Comparative genomics reveals insights into cyanobacterial evolution and habitat adaptation.</title>
        <authorList>
            <person name="Chen M.Y."/>
            <person name="Teng W.K."/>
            <person name="Zhao L."/>
            <person name="Hu C.X."/>
            <person name="Zhou Y.K."/>
            <person name="Han B.P."/>
            <person name="Song L.R."/>
            <person name="Shu W.S."/>
        </authorList>
    </citation>
    <scope>NUCLEOTIDE SEQUENCE [LARGE SCALE GENOMIC DNA]</scope>
    <source>
        <strain evidence="1 2">FACHB-3921</strain>
    </source>
</reference>
<comment type="caution">
    <text evidence="1">The sequence shown here is derived from an EMBL/GenBank/DDBJ whole genome shotgun (WGS) entry which is preliminary data.</text>
</comment>
<name>A0ABR8BRV0_9NOSO</name>
<evidence type="ECO:0000313" key="2">
    <source>
        <dbReference type="Proteomes" id="UP000621307"/>
    </source>
</evidence>
<accession>A0ABR8BRV0</accession>
<organism evidence="1 2">
    <name type="scientific">Nostoc parmelioides FACHB-3921</name>
    <dbReference type="NCBI Taxonomy" id="2692909"/>
    <lineage>
        <taxon>Bacteria</taxon>
        <taxon>Bacillati</taxon>
        <taxon>Cyanobacteriota</taxon>
        <taxon>Cyanophyceae</taxon>
        <taxon>Nostocales</taxon>
        <taxon>Nostocaceae</taxon>
        <taxon>Nostoc</taxon>
    </lineage>
</organism>